<dbReference type="EMBL" id="CP045921">
    <property type="protein sequence ID" value="QHN42444.1"/>
    <property type="molecule type" value="Genomic_DNA"/>
</dbReference>
<dbReference type="PANTHER" id="PTHR30455:SF2">
    <property type="entry name" value="TRANSCRIPTIONAL REPRESSOR NRDR"/>
    <property type="match status" value="1"/>
</dbReference>
<dbReference type="Pfam" id="PF22811">
    <property type="entry name" value="Zn_ribbon_NrdR"/>
    <property type="match status" value="1"/>
</dbReference>
<dbReference type="GO" id="GO:0008270">
    <property type="term" value="F:zinc ion binding"/>
    <property type="evidence" value="ECO:0007669"/>
    <property type="project" value="InterPro"/>
</dbReference>
<dbReference type="KEGG" id="mama:GII36_01045"/>
<evidence type="ECO:0000259" key="2">
    <source>
        <dbReference type="Pfam" id="PF22811"/>
    </source>
</evidence>
<dbReference type="Proteomes" id="UP001059824">
    <property type="component" value="Chromosome"/>
</dbReference>
<dbReference type="PANTHER" id="PTHR30455">
    <property type="entry name" value="TRANSCRIPTIONAL REPRESSOR NRDR"/>
    <property type="match status" value="1"/>
</dbReference>
<reference evidence="3" key="1">
    <citation type="journal article" date="2021" name="Nat. Microbiol.">
        <title>Cocultivation of an ultrasmall environmental parasitic bacterium with lytic ability against bacteria associated with wastewater foams.</title>
        <authorList>
            <person name="Batinovic S."/>
            <person name="Rose J.J.A."/>
            <person name="Ratcliffe J."/>
            <person name="Seviour R.J."/>
            <person name="Petrovski S."/>
        </authorList>
    </citation>
    <scope>NUCLEOTIDE SEQUENCE</scope>
    <source>
        <strain evidence="3">JR1</strain>
    </source>
</reference>
<gene>
    <name evidence="3" type="ORF">GII36_01045</name>
</gene>
<dbReference type="InterPro" id="IPR003796">
    <property type="entry name" value="RNR_NrdR-like"/>
</dbReference>
<feature type="domain" description="Transcriptional repressor NrdR-like N-terminal" evidence="2">
    <location>
        <begin position="2"/>
        <end position="36"/>
    </location>
</feature>
<evidence type="ECO:0000313" key="4">
    <source>
        <dbReference type="Proteomes" id="UP001059824"/>
    </source>
</evidence>
<accession>A0A857MIP7</accession>
<name>A0A857MIP7_9BACT</name>
<dbReference type="AlphaFoldDB" id="A0A857MIP7"/>
<protein>
    <recommendedName>
        <fullName evidence="2">Transcriptional repressor NrdR-like N-terminal domain-containing protein</fullName>
    </recommendedName>
</protein>
<evidence type="ECO:0000256" key="1">
    <source>
        <dbReference type="SAM" id="MobiDB-lite"/>
    </source>
</evidence>
<evidence type="ECO:0000313" key="3">
    <source>
        <dbReference type="EMBL" id="QHN42444.1"/>
    </source>
</evidence>
<dbReference type="GO" id="GO:0045892">
    <property type="term" value="P:negative regulation of DNA-templated transcription"/>
    <property type="evidence" value="ECO:0007669"/>
    <property type="project" value="InterPro"/>
</dbReference>
<sequence>MNKKTTIPNSRPHKKAPQVWRRRQCTSCGRVFTTYERPSLEDVALLSHSGGQVQFSPGKLIISINRALLNLPDAATTSYEFARTIELRLITRYDISSPITVSAIADETYRTLKQFDELSALQYGAQHGIIASIRRRGRPSTTATSADDVPAHE</sequence>
<dbReference type="RefSeq" id="WP_260763780.1">
    <property type="nucleotide sequence ID" value="NZ_CP045921.1"/>
</dbReference>
<proteinExistence type="predicted"/>
<keyword evidence="4" id="KW-1185">Reference proteome</keyword>
<dbReference type="InterPro" id="IPR055173">
    <property type="entry name" value="NrdR-like_N"/>
</dbReference>
<organism evidence="3 4">
    <name type="scientific">Candidatus Mycosynbacter amalyticus</name>
    <dbReference type="NCBI Taxonomy" id="2665156"/>
    <lineage>
        <taxon>Bacteria</taxon>
        <taxon>Candidatus Saccharimonadota</taxon>
        <taxon>Candidatus Saccharimonadota incertae sedis</taxon>
        <taxon>Candidatus Mycosynbacter</taxon>
    </lineage>
</organism>
<feature type="region of interest" description="Disordered" evidence="1">
    <location>
        <begin position="134"/>
        <end position="153"/>
    </location>
</feature>